<dbReference type="EMBL" id="JAAAUY010000233">
    <property type="protein sequence ID" value="KAF9332890.1"/>
    <property type="molecule type" value="Genomic_DNA"/>
</dbReference>
<dbReference type="InterPro" id="IPR025451">
    <property type="entry name" value="DUF4211"/>
</dbReference>
<dbReference type="AlphaFoldDB" id="A0A9P5SLF8"/>
<dbReference type="Pfam" id="PF13926">
    <property type="entry name" value="DUF4211"/>
    <property type="match status" value="1"/>
</dbReference>
<name>A0A9P5SLF8_9FUNG</name>
<evidence type="ECO:0000313" key="3">
    <source>
        <dbReference type="EMBL" id="KAF9332890.1"/>
    </source>
</evidence>
<feature type="region of interest" description="Disordered" evidence="1">
    <location>
        <begin position="101"/>
        <end position="221"/>
    </location>
</feature>
<reference evidence="3" key="1">
    <citation type="journal article" date="2020" name="Fungal Divers.">
        <title>Resolving the Mortierellaceae phylogeny through synthesis of multi-gene phylogenetics and phylogenomics.</title>
        <authorList>
            <person name="Vandepol N."/>
            <person name="Liber J."/>
            <person name="Desiro A."/>
            <person name="Na H."/>
            <person name="Kennedy M."/>
            <person name="Barry K."/>
            <person name="Grigoriev I.V."/>
            <person name="Miller A.N."/>
            <person name="O'Donnell K."/>
            <person name="Stajich J.E."/>
            <person name="Bonito G."/>
        </authorList>
    </citation>
    <scope>NUCLEOTIDE SEQUENCE</scope>
    <source>
        <strain evidence="3">NVP1</strain>
    </source>
</reference>
<feature type="region of interest" description="Disordered" evidence="1">
    <location>
        <begin position="234"/>
        <end position="271"/>
    </location>
</feature>
<keyword evidence="4" id="KW-1185">Reference proteome</keyword>
<evidence type="ECO:0000313" key="4">
    <source>
        <dbReference type="Proteomes" id="UP000696485"/>
    </source>
</evidence>
<feature type="compositionally biased region" description="Polar residues" evidence="1">
    <location>
        <begin position="124"/>
        <end position="133"/>
    </location>
</feature>
<organism evidence="3 4">
    <name type="scientific">Podila minutissima</name>
    <dbReference type="NCBI Taxonomy" id="64525"/>
    <lineage>
        <taxon>Eukaryota</taxon>
        <taxon>Fungi</taxon>
        <taxon>Fungi incertae sedis</taxon>
        <taxon>Mucoromycota</taxon>
        <taxon>Mortierellomycotina</taxon>
        <taxon>Mortierellomycetes</taxon>
        <taxon>Mortierellales</taxon>
        <taxon>Mortierellaceae</taxon>
        <taxon>Podila</taxon>
    </lineage>
</organism>
<dbReference type="Proteomes" id="UP000696485">
    <property type="component" value="Unassembled WGS sequence"/>
</dbReference>
<proteinExistence type="predicted"/>
<sequence length="483" mass="54266">MSTESIDRERFLCVEIPRRSKHPQATITATTTATATATNTLTQAETSFTHTSPRSRRRSSVTTRASAAVIARLPKKLKEKLYRLETIEILEAVAVPPCIRQKERTQRTHQKPLAPSSRRPKGSTHPTSNYGNTSSPSSPSEPTHRRTIIMDSDEESDREHQRDEDHEEGSEMSMSSLVRRTKLAWNTTKVAQKGPRQTKLPNKGKSKASSPGSSHRSKTVKLRKRLLEEVELDEDAGIGFANGGHEEGSSSESSDGSDSSSDDSDIPDSQGNIASFVIQDNEEEAERVLAQIPEKFRRDKHQTPKNDFKLYIEYLFWLVFDKHALDNQDSKYDAPVQRIMKILGTYQSTLSSSGIWSPSFLSLVDQRPKLRRVPIVDEEETFCAACKNTSHKAQSVVTLFGAEYEVPLKPSELDRFSTMFSPSAGTQRIDANSDGQEFRFKLGTTCTKRSMLYHQARHFSYNCLWSEFDDLKSGITKLPSSSK</sequence>
<accession>A0A9P5SLF8</accession>
<gene>
    <name evidence="3" type="ORF">BG006_004226</name>
</gene>
<feature type="compositionally biased region" description="Polar residues" evidence="1">
    <location>
        <begin position="172"/>
        <end position="190"/>
    </location>
</feature>
<protein>
    <recommendedName>
        <fullName evidence="2">DUF4211 domain-containing protein</fullName>
    </recommendedName>
</protein>
<comment type="caution">
    <text evidence="3">The sequence shown here is derived from an EMBL/GenBank/DDBJ whole genome shotgun (WGS) entry which is preliminary data.</text>
</comment>
<feature type="compositionally biased region" description="Low complexity" evidence="1">
    <location>
        <begin position="250"/>
        <end position="259"/>
    </location>
</feature>
<evidence type="ECO:0000259" key="2">
    <source>
        <dbReference type="Pfam" id="PF13926"/>
    </source>
</evidence>
<evidence type="ECO:0000256" key="1">
    <source>
        <dbReference type="SAM" id="MobiDB-lite"/>
    </source>
</evidence>
<feature type="domain" description="DUF4211" evidence="2">
    <location>
        <begin position="276"/>
        <end position="405"/>
    </location>
</feature>